<evidence type="ECO:0000256" key="3">
    <source>
        <dbReference type="ARBA" id="ARBA00014329"/>
    </source>
</evidence>
<evidence type="ECO:0000256" key="8">
    <source>
        <dbReference type="ARBA" id="ARBA00033191"/>
    </source>
</evidence>
<proteinExistence type="inferred from homology"/>
<dbReference type="EMBL" id="CP111022">
    <property type="protein sequence ID" value="WAR19190.1"/>
    <property type="molecule type" value="Genomic_DNA"/>
</dbReference>
<evidence type="ECO:0000256" key="7">
    <source>
        <dbReference type="ARBA" id="ARBA00031861"/>
    </source>
</evidence>
<dbReference type="Proteomes" id="UP001164746">
    <property type="component" value="Chromosome 11"/>
</dbReference>
<dbReference type="InterPro" id="IPR013740">
    <property type="entry name" value="Redoxin"/>
</dbReference>
<feature type="domain" description="Thioredoxin" evidence="9">
    <location>
        <begin position="33"/>
        <end position="154"/>
    </location>
</feature>
<comment type="function">
    <text evidence="1">Thiol-specific peroxidase that catalyzes the reduction of hydrogen peroxide and organic hydroperoxides to water and alcohols, respectively. Plays a role in cell protection against oxidative stress by detoxifying peroxides and as sensor of hydrogen peroxide-mediated signaling events.</text>
</comment>
<dbReference type="PANTHER" id="PTHR10430">
    <property type="entry name" value="PEROXIREDOXIN"/>
    <property type="match status" value="1"/>
</dbReference>
<gene>
    <name evidence="10" type="ORF">MAR_001028</name>
</gene>
<dbReference type="InterPro" id="IPR036249">
    <property type="entry name" value="Thioredoxin-like_sf"/>
</dbReference>
<keyword evidence="4" id="KW-0575">Peroxidase</keyword>
<dbReference type="InterPro" id="IPR037944">
    <property type="entry name" value="PRX5-like"/>
</dbReference>
<evidence type="ECO:0000256" key="4">
    <source>
        <dbReference type="ARBA" id="ARBA00022559"/>
    </source>
</evidence>
<keyword evidence="11" id="KW-1185">Reference proteome</keyword>
<dbReference type="PANTHER" id="PTHR10430:SF16">
    <property type="entry name" value="PEROXIREDOXIN-5, MITOCHONDRIAL"/>
    <property type="match status" value="1"/>
</dbReference>
<evidence type="ECO:0000256" key="1">
    <source>
        <dbReference type="ARBA" id="ARBA00003330"/>
    </source>
</evidence>
<name>A0ABY7FAI5_MYAAR</name>
<keyword evidence="6" id="KW-0560">Oxidoreductase</keyword>
<evidence type="ECO:0000259" key="9">
    <source>
        <dbReference type="PROSITE" id="PS51352"/>
    </source>
</evidence>
<dbReference type="SUPFAM" id="SSF52833">
    <property type="entry name" value="Thioredoxin-like"/>
    <property type="match status" value="1"/>
</dbReference>
<evidence type="ECO:0000313" key="10">
    <source>
        <dbReference type="EMBL" id="WAR19190.1"/>
    </source>
</evidence>
<dbReference type="InterPro" id="IPR013766">
    <property type="entry name" value="Thioredoxin_domain"/>
</dbReference>
<dbReference type="PROSITE" id="PS51352">
    <property type="entry name" value="THIOREDOXIN_2"/>
    <property type="match status" value="1"/>
</dbReference>
<dbReference type="Gene3D" id="3.40.30.10">
    <property type="entry name" value="Glutaredoxin"/>
    <property type="match status" value="1"/>
</dbReference>
<accession>A0ABY7FAI5</accession>
<reference evidence="10" key="1">
    <citation type="submission" date="2022-11" db="EMBL/GenBank/DDBJ databases">
        <title>Centuries of genome instability and evolution in soft-shell clam transmissible cancer (bioRxiv).</title>
        <authorList>
            <person name="Hart S.F.M."/>
            <person name="Yonemitsu M.A."/>
            <person name="Giersch R.M."/>
            <person name="Beal B.F."/>
            <person name="Arriagada G."/>
            <person name="Davis B.W."/>
            <person name="Ostrander E.A."/>
            <person name="Goff S.P."/>
            <person name="Metzger M.J."/>
        </authorList>
    </citation>
    <scope>NUCLEOTIDE SEQUENCE</scope>
    <source>
        <strain evidence="10">MELC-2E11</strain>
        <tissue evidence="10">Siphon/mantle</tissue>
    </source>
</reference>
<dbReference type="Pfam" id="PF08534">
    <property type="entry name" value="Redoxin"/>
    <property type="match status" value="1"/>
</dbReference>
<protein>
    <recommendedName>
        <fullName evidence="3">Peroxiredoxin-5, mitochondrial</fullName>
    </recommendedName>
    <alternativeName>
        <fullName evidence="7">Peroxiredoxin V</fullName>
    </alternativeName>
    <alternativeName>
        <fullName evidence="8">Thioredoxin-dependent peroxiredoxin 5</fullName>
    </alternativeName>
</protein>
<evidence type="ECO:0000256" key="2">
    <source>
        <dbReference type="ARBA" id="ARBA00010505"/>
    </source>
</evidence>
<sequence>MRTLSRVVKLLSNNSNFIARGIRTSQASIMAPIKVGEELPNVDLFEGNPDGKVNTKTAFGKGKHVIVAVVGAFTPTCENQHMPTFVADFDKIKAKGVDSINCVSVNDPFVMEAFGKKFDPSGKAVDLELDVTAILGRVCHGGSGWEGDWVECGG</sequence>
<evidence type="ECO:0000256" key="6">
    <source>
        <dbReference type="ARBA" id="ARBA00023002"/>
    </source>
</evidence>
<evidence type="ECO:0000256" key="5">
    <source>
        <dbReference type="ARBA" id="ARBA00022862"/>
    </source>
</evidence>
<comment type="similarity">
    <text evidence="2">Belongs to the peroxiredoxin family. Prx5 subfamily.</text>
</comment>
<keyword evidence="5" id="KW-0049">Antioxidant</keyword>
<organism evidence="10 11">
    <name type="scientific">Mya arenaria</name>
    <name type="common">Soft-shell clam</name>
    <dbReference type="NCBI Taxonomy" id="6604"/>
    <lineage>
        <taxon>Eukaryota</taxon>
        <taxon>Metazoa</taxon>
        <taxon>Spiralia</taxon>
        <taxon>Lophotrochozoa</taxon>
        <taxon>Mollusca</taxon>
        <taxon>Bivalvia</taxon>
        <taxon>Autobranchia</taxon>
        <taxon>Heteroconchia</taxon>
        <taxon>Euheterodonta</taxon>
        <taxon>Imparidentia</taxon>
        <taxon>Neoheterodontei</taxon>
        <taxon>Myida</taxon>
        <taxon>Myoidea</taxon>
        <taxon>Myidae</taxon>
        <taxon>Mya</taxon>
    </lineage>
</organism>
<evidence type="ECO:0000313" key="11">
    <source>
        <dbReference type="Proteomes" id="UP001164746"/>
    </source>
</evidence>